<keyword evidence="2" id="KW-1185">Reference proteome</keyword>
<sequence>QFLKSNIFKFSVMGLLPRLQEATLFQFLDAISKLLNEEQSTSDLDKLEQELNVAMALMERDFPCVIQIFEWCYYMKVSGRLPEELAYRPECCSREETDNEAWQFPDERQPALATLSTGLSVIKKDQGRNILLTPWESAQLRKVYKVVCAEYARLETLFEAEKRRARNTRRLATFPSISCWQPESHHLSANETSMLKGGDSCANKFHYIQLSDATRGAIWVLRGAEMEAEKREGYAKSSYIVSHQGASPSFGRVQYFLQHSFSHNEHYIAVVDWFGNPQLDTNSRLWFVPSREAAERSVIQIANLSQPLATAVDDDKLWFLNYSMS</sequence>
<proteinExistence type="predicted"/>
<evidence type="ECO:0000313" key="2">
    <source>
        <dbReference type="Proteomes" id="UP001159427"/>
    </source>
</evidence>
<dbReference type="EMBL" id="CALNXI010000486">
    <property type="protein sequence ID" value="CAH3028036.1"/>
    <property type="molecule type" value="Genomic_DNA"/>
</dbReference>
<reference evidence="1 2" key="1">
    <citation type="submission" date="2022-05" db="EMBL/GenBank/DDBJ databases">
        <authorList>
            <consortium name="Genoscope - CEA"/>
            <person name="William W."/>
        </authorList>
    </citation>
    <scope>NUCLEOTIDE SEQUENCE [LARGE SCALE GENOMIC DNA]</scope>
</reference>
<accession>A0ABN8MH04</accession>
<organism evidence="1 2">
    <name type="scientific">Porites evermanni</name>
    <dbReference type="NCBI Taxonomy" id="104178"/>
    <lineage>
        <taxon>Eukaryota</taxon>
        <taxon>Metazoa</taxon>
        <taxon>Cnidaria</taxon>
        <taxon>Anthozoa</taxon>
        <taxon>Hexacorallia</taxon>
        <taxon>Scleractinia</taxon>
        <taxon>Fungiina</taxon>
        <taxon>Poritidae</taxon>
        <taxon>Porites</taxon>
    </lineage>
</organism>
<feature type="non-terminal residue" evidence="1">
    <location>
        <position position="1"/>
    </location>
</feature>
<gene>
    <name evidence="1" type="ORF">PEVE_00032980</name>
</gene>
<evidence type="ECO:0000313" key="1">
    <source>
        <dbReference type="EMBL" id="CAH3028036.1"/>
    </source>
</evidence>
<protein>
    <submittedName>
        <fullName evidence="1">Uncharacterized protein</fullName>
    </submittedName>
</protein>
<dbReference type="Proteomes" id="UP001159427">
    <property type="component" value="Unassembled WGS sequence"/>
</dbReference>
<name>A0ABN8MH04_9CNID</name>
<comment type="caution">
    <text evidence="1">The sequence shown here is derived from an EMBL/GenBank/DDBJ whole genome shotgun (WGS) entry which is preliminary data.</text>
</comment>